<dbReference type="EMBL" id="MN284893">
    <property type="protein sequence ID" value="QFP94666.1"/>
    <property type="molecule type" value="Genomic_DNA"/>
</dbReference>
<organism evidence="1 2">
    <name type="scientific">Mycobacterium phage LilMcDreamy</name>
    <dbReference type="NCBI Taxonomy" id="2652422"/>
    <lineage>
        <taxon>Viruses</taxon>
        <taxon>Duplodnaviria</taxon>
        <taxon>Heunggongvirae</taxon>
        <taxon>Uroviricota</taxon>
        <taxon>Caudoviricetes</taxon>
        <taxon>Bclasvirinae</taxon>
        <taxon>Lilmcdreamyvirus</taxon>
        <taxon>Lilmcdreamyvirus lilmcdreamy</taxon>
    </lineage>
</organism>
<dbReference type="InterPro" id="IPR041855">
    <property type="entry name" value="Lysin_B_C_ter"/>
</dbReference>
<reference evidence="1 2" key="1">
    <citation type="submission" date="2019-08" db="EMBL/GenBank/DDBJ databases">
        <authorList>
            <person name="Lippold A."/>
            <person name="Marlatt M."/>
            <person name="Cooper K."/>
            <person name="Frohnapfel E."/>
            <person name="Glenski M."/>
            <person name="Johnson H."/>
            <person name="Johnson K."/>
            <person name="Tjaden E."/>
            <person name="Troeh S."/>
            <person name="Hayes S."/>
            <person name="Ettinger A.-S.H."/>
            <person name="Ettinger W.F."/>
            <person name="Haydock J."/>
            <person name="Anders K.R."/>
            <person name="Garlena R.A."/>
            <person name="Russell D.A."/>
            <person name="Pope W.H."/>
            <person name="Jacobs-Sera D."/>
            <person name="Hatfull G.F."/>
        </authorList>
    </citation>
    <scope>NUCLEOTIDE SEQUENCE [LARGE SCALE GENOMIC DNA]</scope>
</reference>
<name>A0A5P8D6L6_9CAUD</name>
<dbReference type="InterPro" id="IPR029058">
    <property type="entry name" value="AB_hydrolase_fold"/>
</dbReference>
<dbReference type="SUPFAM" id="SSF53474">
    <property type="entry name" value="alpha/beta-Hydrolases"/>
    <property type="match status" value="1"/>
</dbReference>
<proteinExistence type="predicted"/>
<sequence>MTLALGSSGLMPAAWAAMMRLRFGGYALNRNGSPLGIDGYFGYDEEAVQVEYQRRTGQTPTGVVSDHDLHMLGLLVTLITTHGSGQPDPFGIGYPADIARRLLHLYWWQPTGNYPATAVPMNKSAEQGYREILRFLGLPDIVPGDVAMVDYSQGSICGGRARNDIRAGKIVRPSGAAPVRLVGGVTFGNPMRPSGAFAGNVDPGGSGLDPVHETASEPGMLHLAAPGDIYTDWTDDGSKEMARAIFNMVFSRFTGRDSILEQIGELLVPTPNLWEAINAGRAILRGGMFVAKGTGPHVSYHKTQCPGTGQTYYEHGVTHLERLATTRLEGIVSRGEALAA</sequence>
<dbReference type="Gene3D" id="1.10.10.1120">
    <property type="entry name" value="Lysin B, C-terminal linker domain"/>
    <property type="match status" value="1"/>
</dbReference>
<gene>
    <name evidence="1" type="primary">46</name>
    <name evidence="1" type="ORF">SEA_LILMCDREAMY_46</name>
</gene>
<dbReference type="Gene3D" id="3.40.50.1820">
    <property type="entry name" value="alpha/beta hydrolase"/>
    <property type="match status" value="1"/>
</dbReference>
<dbReference type="Proteomes" id="UP000325405">
    <property type="component" value="Segment"/>
</dbReference>
<protein>
    <submittedName>
        <fullName evidence="1">Lysin B</fullName>
    </submittedName>
</protein>
<evidence type="ECO:0000313" key="1">
    <source>
        <dbReference type="EMBL" id="QFP94666.1"/>
    </source>
</evidence>
<evidence type="ECO:0000313" key="2">
    <source>
        <dbReference type="Proteomes" id="UP000325405"/>
    </source>
</evidence>
<dbReference type="RefSeq" id="YP_009949610.1">
    <property type="nucleotide sequence ID" value="NC_051582.1"/>
</dbReference>
<accession>A0A5P8D6L6</accession>
<dbReference type="GeneID" id="60321016"/>
<keyword evidence="2" id="KW-1185">Reference proteome</keyword>
<dbReference type="KEGG" id="vg:60321016"/>